<dbReference type="InterPro" id="IPR011032">
    <property type="entry name" value="GroES-like_sf"/>
</dbReference>
<keyword evidence="1 4" id="KW-0479">Metal-binding</keyword>
<dbReference type="InterPro" id="IPR036291">
    <property type="entry name" value="NAD(P)-bd_dom_sf"/>
</dbReference>
<dbReference type="EMBL" id="FOOX01000021">
    <property type="protein sequence ID" value="SFH24553.1"/>
    <property type="molecule type" value="Genomic_DNA"/>
</dbReference>
<proteinExistence type="inferred from homology"/>
<dbReference type="PANTHER" id="PTHR43401:SF2">
    <property type="entry name" value="L-THREONINE 3-DEHYDROGENASE"/>
    <property type="match status" value="1"/>
</dbReference>
<evidence type="ECO:0000313" key="8">
    <source>
        <dbReference type="Proteomes" id="UP000199337"/>
    </source>
</evidence>
<dbReference type="Pfam" id="PF00107">
    <property type="entry name" value="ADH_zinc_N"/>
    <property type="match status" value="1"/>
</dbReference>
<dbReference type="PANTHER" id="PTHR43401">
    <property type="entry name" value="L-THREONINE 3-DEHYDROGENASE"/>
    <property type="match status" value="1"/>
</dbReference>
<dbReference type="Gene3D" id="3.40.50.720">
    <property type="entry name" value="NAD(P)-binding Rossmann-like Domain"/>
    <property type="match status" value="1"/>
</dbReference>
<dbReference type="InterPro" id="IPR013149">
    <property type="entry name" value="ADH-like_C"/>
</dbReference>
<evidence type="ECO:0000313" key="7">
    <source>
        <dbReference type="EMBL" id="SFH24553.1"/>
    </source>
</evidence>
<dbReference type="Gene3D" id="3.90.180.10">
    <property type="entry name" value="Medium-chain alcohol dehydrogenases, catalytic domain"/>
    <property type="match status" value="1"/>
</dbReference>
<reference evidence="8" key="1">
    <citation type="submission" date="2016-10" db="EMBL/GenBank/DDBJ databases">
        <authorList>
            <person name="Varghese N."/>
            <person name="Submissions S."/>
        </authorList>
    </citation>
    <scope>NUCLEOTIDE SEQUENCE [LARGE SCALE GENOMIC DNA]</scope>
    <source>
        <strain evidence="8">DSM 17038</strain>
    </source>
</reference>
<accession>A0A1I2YFW3</accession>
<dbReference type="GO" id="GO:0008270">
    <property type="term" value="F:zinc ion binding"/>
    <property type="evidence" value="ECO:0007669"/>
    <property type="project" value="InterPro"/>
</dbReference>
<keyword evidence="3" id="KW-0560">Oxidoreductase</keyword>
<dbReference type="SUPFAM" id="SSF50129">
    <property type="entry name" value="GroES-like"/>
    <property type="match status" value="1"/>
</dbReference>
<gene>
    <name evidence="7" type="ORF">SAMN05660649_04394</name>
</gene>
<dbReference type="InterPro" id="IPR013154">
    <property type="entry name" value="ADH-like_N"/>
</dbReference>
<dbReference type="PROSITE" id="PS00059">
    <property type="entry name" value="ADH_ZINC"/>
    <property type="match status" value="1"/>
</dbReference>
<dbReference type="RefSeq" id="WP_092474418.1">
    <property type="nucleotide sequence ID" value="NZ_FOOX01000021.1"/>
</dbReference>
<sequence length="333" mass="36388">MKALVLKDKFNAVIDEHFPMPEINDNEVLIRVEAIGVCGTDFKLYRGEYGDAYPLIPGHEFAGIVQETGRSVQVVKPGQRVTAVHTVPCGYCTYCLEGQHNQCINRTAAGILNHGAFAEYVKVPVANIVPIGDLSFKKATFAEPLSCVIRAVERSRAKLGEKVLVLGTGTTGHLFAQVLKGLGCTVYMLGRNPFKLKIAQDQGIHTLNTTELAAEAVVADLLEQVDIVVDAIGQPQLVEKFVPVLKKGGRLIVFGVSQGQISFNYFDIYRKELQIIGTFAQQEKFPQAIAILKNNAIDAETLITHEGGLEEVRDLLSGEKPSELIKFVAAIKE</sequence>
<dbReference type="InterPro" id="IPR002328">
    <property type="entry name" value="ADH_Zn_CS"/>
</dbReference>
<evidence type="ECO:0000256" key="2">
    <source>
        <dbReference type="ARBA" id="ARBA00022833"/>
    </source>
</evidence>
<dbReference type="GO" id="GO:0016491">
    <property type="term" value="F:oxidoreductase activity"/>
    <property type="evidence" value="ECO:0007669"/>
    <property type="project" value="UniProtKB-KW"/>
</dbReference>
<protein>
    <submittedName>
        <fullName evidence="7">2-desacetyl-2-hydroxyethyl bacteriochlorophyllide A dehydrogenase</fullName>
    </submittedName>
</protein>
<dbReference type="InterPro" id="IPR050129">
    <property type="entry name" value="Zn_alcohol_dh"/>
</dbReference>
<evidence type="ECO:0000259" key="6">
    <source>
        <dbReference type="Pfam" id="PF08240"/>
    </source>
</evidence>
<comment type="cofactor">
    <cofactor evidence="4">
        <name>Zn(2+)</name>
        <dbReference type="ChEBI" id="CHEBI:29105"/>
    </cofactor>
</comment>
<keyword evidence="2 4" id="KW-0862">Zinc</keyword>
<dbReference type="STRING" id="341036.SAMN05660649_04394"/>
<dbReference type="SUPFAM" id="SSF51735">
    <property type="entry name" value="NAD(P)-binding Rossmann-fold domains"/>
    <property type="match status" value="1"/>
</dbReference>
<dbReference type="Proteomes" id="UP000199337">
    <property type="component" value="Unassembled WGS sequence"/>
</dbReference>
<dbReference type="AlphaFoldDB" id="A0A1I2YFW3"/>
<dbReference type="Pfam" id="PF08240">
    <property type="entry name" value="ADH_N"/>
    <property type="match status" value="1"/>
</dbReference>
<name>A0A1I2YFW3_9FIRM</name>
<organism evidence="7 8">
    <name type="scientific">Desulfotruncus arcticus DSM 17038</name>
    <dbReference type="NCBI Taxonomy" id="1121424"/>
    <lineage>
        <taxon>Bacteria</taxon>
        <taxon>Bacillati</taxon>
        <taxon>Bacillota</taxon>
        <taxon>Clostridia</taxon>
        <taxon>Eubacteriales</taxon>
        <taxon>Desulfallaceae</taxon>
        <taxon>Desulfotruncus</taxon>
    </lineage>
</organism>
<evidence type="ECO:0000256" key="4">
    <source>
        <dbReference type="RuleBase" id="RU361277"/>
    </source>
</evidence>
<dbReference type="OrthoDB" id="9769198at2"/>
<comment type="similarity">
    <text evidence="4">Belongs to the zinc-containing alcohol dehydrogenase family.</text>
</comment>
<evidence type="ECO:0000256" key="3">
    <source>
        <dbReference type="ARBA" id="ARBA00023002"/>
    </source>
</evidence>
<evidence type="ECO:0000256" key="1">
    <source>
        <dbReference type="ARBA" id="ARBA00022723"/>
    </source>
</evidence>
<keyword evidence="8" id="KW-1185">Reference proteome</keyword>
<feature type="domain" description="Alcohol dehydrogenase-like C-terminal" evidence="5">
    <location>
        <begin position="172"/>
        <end position="293"/>
    </location>
</feature>
<feature type="domain" description="Alcohol dehydrogenase-like N-terminal" evidence="6">
    <location>
        <begin position="25"/>
        <end position="132"/>
    </location>
</feature>
<evidence type="ECO:0000259" key="5">
    <source>
        <dbReference type="Pfam" id="PF00107"/>
    </source>
</evidence>